<name>A0A0W0SVW6_9GAMM</name>
<organism evidence="2 3">
    <name type="scientific">Legionella drozanskii LLAP-1</name>
    <dbReference type="NCBI Taxonomy" id="1212489"/>
    <lineage>
        <taxon>Bacteria</taxon>
        <taxon>Pseudomonadati</taxon>
        <taxon>Pseudomonadota</taxon>
        <taxon>Gammaproteobacteria</taxon>
        <taxon>Legionellales</taxon>
        <taxon>Legionellaceae</taxon>
        <taxon>Legionella</taxon>
    </lineage>
</organism>
<keyword evidence="1" id="KW-0732">Signal</keyword>
<comment type="caution">
    <text evidence="2">The sequence shown here is derived from an EMBL/GenBank/DDBJ whole genome shotgun (WGS) entry which is preliminary data.</text>
</comment>
<dbReference type="STRING" id="1212489.Ldro_1149"/>
<reference evidence="2 3" key="1">
    <citation type="submission" date="2015-11" db="EMBL/GenBank/DDBJ databases">
        <title>Genomic analysis of 38 Legionella species identifies large and diverse effector repertoires.</title>
        <authorList>
            <person name="Burstein D."/>
            <person name="Amaro F."/>
            <person name="Zusman T."/>
            <person name="Lifshitz Z."/>
            <person name="Cohen O."/>
            <person name="Gilbert J.A."/>
            <person name="Pupko T."/>
            <person name="Shuman H.A."/>
            <person name="Segal G."/>
        </authorList>
    </citation>
    <scope>NUCLEOTIDE SEQUENCE [LARGE SCALE GENOMIC DNA]</scope>
    <source>
        <strain evidence="2 3">ATCC 700990</strain>
    </source>
</reference>
<dbReference type="AlphaFoldDB" id="A0A0W0SVW6"/>
<dbReference type="EMBL" id="LNXY01000020">
    <property type="protein sequence ID" value="KTC87530.1"/>
    <property type="molecule type" value="Genomic_DNA"/>
</dbReference>
<dbReference type="PATRIC" id="fig|1212489.4.peg.1211"/>
<dbReference type="Proteomes" id="UP000054736">
    <property type="component" value="Unassembled WGS sequence"/>
</dbReference>
<proteinExistence type="predicted"/>
<evidence type="ECO:0000313" key="2">
    <source>
        <dbReference type="EMBL" id="KTC87530.1"/>
    </source>
</evidence>
<feature type="chain" id="PRO_5006912380" evidence="1">
    <location>
        <begin position="22"/>
        <end position="79"/>
    </location>
</feature>
<accession>A0A0W0SVW6</accession>
<dbReference type="OrthoDB" id="5654286at2"/>
<gene>
    <name evidence="2" type="ORF">Ldro_1149</name>
</gene>
<evidence type="ECO:0000313" key="3">
    <source>
        <dbReference type="Proteomes" id="UP000054736"/>
    </source>
</evidence>
<sequence>MVTRFFKLGLLIFLADLPTMAFSNLPGDPYRFDMKTCVEQNIENCLKGVCIPSTPTDCSTQCKVNAVNKCKAISQQEKL</sequence>
<dbReference type="RefSeq" id="WP_058495459.1">
    <property type="nucleotide sequence ID" value="NZ_CAAAIU010000007.1"/>
</dbReference>
<feature type="signal peptide" evidence="1">
    <location>
        <begin position="1"/>
        <end position="21"/>
    </location>
</feature>
<keyword evidence="3" id="KW-1185">Reference proteome</keyword>
<protein>
    <submittedName>
        <fullName evidence="2">Uncharacterized protein</fullName>
    </submittedName>
</protein>
<evidence type="ECO:0000256" key="1">
    <source>
        <dbReference type="SAM" id="SignalP"/>
    </source>
</evidence>